<dbReference type="EMBL" id="ML769434">
    <property type="protein sequence ID" value="KAE9402517.1"/>
    <property type="molecule type" value="Genomic_DNA"/>
</dbReference>
<evidence type="ECO:0000256" key="1">
    <source>
        <dbReference type="SAM" id="MobiDB-lite"/>
    </source>
</evidence>
<name>A0A6A4HZX8_9AGAR</name>
<sequence length="213" mass="23472">MAHSKNSSTSTTHTLLPESSHSYHVVPSEDEYYRSTASSTCSSPFPQSGSDSESDEMIHNPLDLQLIIATTSETQLRATMLKLASSSTLFRHAIAKELHSGPSSPQTVRTKSRSRRCRTQLQRSSGSGNRCPPLPTCLHCRQVFDGGDSLDVCFYHPGQLDDEVFEFLSQTPEGRSFKILKTISMWSCCEEEPGSIGCFSAPIHEAELGRNDV</sequence>
<feature type="region of interest" description="Disordered" evidence="1">
    <location>
        <begin position="1"/>
        <end position="56"/>
    </location>
</feature>
<evidence type="ECO:0000313" key="3">
    <source>
        <dbReference type="Proteomes" id="UP000799118"/>
    </source>
</evidence>
<reference evidence="2" key="1">
    <citation type="journal article" date="2019" name="Environ. Microbiol.">
        <title>Fungal ecological strategies reflected in gene transcription - a case study of two litter decomposers.</title>
        <authorList>
            <person name="Barbi F."/>
            <person name="Kohler A."/>
            <person name="Barry K."/>
            <person name="Baskaran P."/>
            <person name="Daum C."/>
            <person name="Fauchery L."/>
            <person name="Ihrmark K."/>
            <person name="Kuo A."/>
            <person name="LaButti K."/>
            <person name="Lipzen A."/>
            <person name="Morin E."/>
            <person name="Grigoriev I.V."/>
            <person name="Henrissat B."/>
            <person name="Lindahl B."/>
            <person name="Martin F."/>
        </authorList>
    </citation>
    <scope>NUCLEOTIDE SEQUENCE</scope>
    <source>
        <strain evidence="2">JB14</strain>
    </source>
</reference>
<feature type="compositionally biased region" description="Low complexity" evidence="1">
    <location>
        <begin position="7"/>
        <end position="22"/>
    </location>
</feature>
<evidence type="ECO:0000313" key="2">
    <source>
        <dbReference type="EMBL" id="KAE9402517.1"/>
    </source>
</evidence>
<feature type="compositionally biased region" description="Polar residues" evidence="1">
    <location>
        <begin position="35"/>
        <end position="51"/>
    </location>
</feature>
<feature type="compositionally biased region" description="Polar residues" evidence="1">
    <location>
        <begin position="119"/>
        <end position="128"/>
    </location>
</feature>
<dbReference type="OrthoDB" id="2972176at2759"/>
<feature type="region of interest" description="Disordered" evidence="1">
    <location>
        <begin position="99"/>
        <end position="129"/>
    </location>
</feature>
<dbReference type="Proteomes" id="UP000799118">
    <property type="component" value="Unassembled WGS sequence"/>
</dbReference>
<organism evidence="2 3">
    <name type="scientific">Gymnopus androsaceus JB14</name>
    <dbReference type="NCBI Taxonomy" id="1447944"/>
    <lineage>
        <taxon>Eukaryota</taxon>
        <taxon>Fungi</taxon>
        <taxon>Dikarya</taxon>
        <taxon>Basidiomycota</taxon>
        <taxon>Agaricomycotina</taxon>
        <taxon>Agaricomycetes</taxon>
        <taxon>Agaricomycetidae</taxon>
        <taxon>Agaricales</taxon>
        <taxon>Marasmiineae</taxon>
        <taxon>Omphalotaceae</taxon>
        <taxon>Gymnopus</taxon>
    </lineage>
</organism>
<keyword evidence="3" id="KW-1185">Reference proteome</keyword>
<proteinExistence type="predicted"/>
<protein>
    <submittedName>
        <fullName evidence="2">Uncharacterized protein</fullName>
    </submittedName>
</protein>
<gene>
    <name evidence="2" type="ORF">BT96DRAFT_548463</name>
</gene>
<dbReference type="AlphaFoldDB" id="A0A6A4HZX8"/>
<accession>A0A6A4HZX8</accession>